<accession>A0ACB8EKN5</accession>
<evidence type="ECO:0000313" key="2">
    <source>
        <dbReference type="Proteomes" id="UP000827872"/>
    </source>
</evidence>
<gene>
    <name evidence="1" type="ORF">K3G42_026954</name>
</gene>
<keyword evidence="2" id="KW-1185">Reference proteome</keyword>
<dbReference type="EMBL" id="CM037616">
    <property type="protein sequence ID" value="KAH7992756.1"/>
    <property type="molecule type" value="Genomic_DNA"/>
</dbReference>
<proteinExistence type="predicted"/>
<sequence length="196" mass="22229">METSYTKWDNSEQVSVLMERQDKAKESKDTVGFHVSEFIKRKVVIYCVILGIGYFLITVLLSLSLRNVSKEVSGIGLKVDLLQAESGRESAGAQMTDNTIPLLQEVAKLRDENRRIAEDVTQMLVELRNRTGAQMTDNTIPLLQEVAKLRDENRRIAEDVTQMLVELRNWTDRLKKSPSLHYMGLSSTENGDEALI</sequence>
<name>A0ACB8EKN5_9SAUR</name>
<comment type="caution">
    <text evidence="1">The sequence shown here is derived from an EMBL/GenBank/DDBJ whole genome shotgun (WGS) entry which is preliminary data.</text>
</comment>
<protein>
    <submittedName>
        <fullName evidence="1">Uncharacterized protein</fullName>
    </submittedName>
</protein>
<evidence type="ECO:0000313" key="1">
    <source>
        <dbReference type="EMBL" id="KAH7992756.1"/>
    </source>
</evidence>
<dbReference type="Proteomes" id="UP000827872">
    <property type="component" value="Linkage Group LG03"/>
</dbReference>
<reference evidence="1" key="1">
    <citation type="submission" date="2021-08" db="EMBL/GenBank/DDBJ databases">
        <title>The first chromosome-level gecko genome reveals the dynamic sex chromosomes of Neotropical dwarf geckos (Sphaerodactylidae: Sphaerodactylus).</title>
        <authorList>
            <person name="Pinto B.J."/>
            <person name="Keating S.E."/>
            <person name="Gamble T."/>
        </authorList>
    </citation>
    <scope>NUCLEOTIDE SEQUENCE</scope>
    <source>
        <strain evidence="1">TG3544</strain>
    </source>
</reference>
<organism evidence="1 2">
    <name type="scientific">Sphaerodactylus townsendi</name>
    <dbReference type="NCBI Taxonomy" id="933632"/>
    <lineage>
        <taxon>Eukaryota</taxon>
        <taxon>Metazoa</taxon>
        <taxon>Chordata</taxon>
        <taxon>Craniata</taxon>
        <taxon>Vertebrata</taxon>
        <taxon>Euteleostomi</taxon>
        <taxon>Lepidosauria</taxon>
        <taxon>Squamata</taxon>
        <taxon>Bifurcata</taxon>
        <taxon>Gekkota</taxon>
        <taxon>Sphaerodactylidae</taxon>
        <taxon>Sphaerodactylus</taxon>
    </lineage>
</organism>